<evidence type="ECO:0000256" key="9">
    <source>
        <dbReference type="ARBA" id="ARBA00022821"/>
    </source>
</evidence>
<dbReference type="PRINTS" id="PR00364">
    <property type="entry name" value="DISEASERSIST"/>
</dbReference>
<dbReference type="InterPro" id="IPR058922">
    <property type="entry name" value="WHD_DRP"/>
</dbReference>
<keyword evidence="6" id="KW-0381">Hypersensitive response</keyword>
<dbReference type="eggNOG" id="KOG4658">
    <property type="taxonomic scope" value="Eukaryota"/>
</dbReference>
<dbReference type="PANTHER" id="PTHR23155">
    <property type="entry name" value="DISEASE RESISTANCE PROTEIN RP"/>
    <property type="match status" value="1"/>
</dbReference>
<organism evidence="14 15">
    <name type="scientific">Erythranthe guttata</name>
    <name type="common">Yellow monkey flower</name>
    <name type="synonym">Mimulus guttatus</name>
    <dbReference type="NCBI Taxonomy" id="4155"/>
    <lineage>
        <taxon>Eukaryota</taxon>
        <taxon>Viridiplantae</taxon>
        <taxon>Streptophyta</taxon>
        <taxon>Embryophyta</taxon>
        <taxon>Tracheophyta</taxon>
        <taxon>Spermatophyta</taxon>
        <taxon>Magnoliopsida</taxon>
        <taxon>eudicotyledons</taxon>
        <taxon>Gunneridae</taxon>
        <taxon>Pentapetalae</taxon>
        <taxon>asterids</taxon>
        <taxon>lamiids</taxon>
        <taxon>Lamiales</taxon>
        <taxon>Phrymaceae</taxon>
        <taxon>Erythranthe</taxon>
    </lineage>
</organism>
<dbReference type="InterPro" id="IPR055414">
    <property type="entry name" value="LRR_R13L4/SHOC2-like"/>
</dbReference>
<dbReference type="SUPFAM" id="SSF52540">
    <property type="entry name" value="P-loop containing nucleoside triphosphate hydrolases"/>
    <property type="match status" value="1"/>
</dbReference>
<evidence type="ECO:0000256" key="7">
    <source>
        <dbReference type="ARBA" id="ARBA00022737"/>
    </source>
</evidence>
<keyword evidence="15" id="KW-1185">Reference proteome</keyword>
<evidence type="ECO:0000256" key="5">
    <source>
        <dbReference type="ARBA" id="ARBA00022614"/>
    </source>
</evidence>
<evidence type="ECO:0000259" key="13">
    <source>
        <dbReference type="Pfam" id="PF23598"/>
    </source>
</evidence>
<keyword evidence="4" id="KW-0963">Cytoplasm</keyword>
<feature type="domain" description="Disease resistance protein winged helix" evidence="12">
    <location>
        <begin position="301"/>
        <end position="366"/>
    </location>
</feature>
<keyword evidence="7" id="KW-0677">Repeat</keyword>
<evidence type="ECO:0000256" key="6">
    <source>
        <dbReference type="ARBA" id="ARBA00022667"/>
    </source>
</evidence>
<dbReference type="InterPro" id="IPR042197">
    <property type="entry name" value="Apaf_helical"/>
</dbReference>
<name>A0A022PN92_ERYGU</name>
<dbReference type="Gene3D" id="3.40.50.300">
    <property type="entry name" value="P-loop containing nucleotide triphosphate hydrolases"/>
    <property type="match status" value="1"/>
</dbReference>
<protein>
    <submittedName>
        <fullName evidence="14">Uncharacterized protein</fullName>
    </submittedName>
</protein>
<gene>
    <name evidence="14" type="ORF">MIMGU_mgv1a019705mg</name>
</gene>
<dbReference type="GO" id="GO:0009626">
    <property type="term" value="P:plant-type hypersensitive response"/>
    <property type="evidence" value="ECO:0007669"/>
    <property type="project" value="UniProtKB-KW"/>
</dbReference>
<dbReference type="EMBL" id="KI632363">
    <property type="protein sequence ID" value="EYU17692.1"/>
    <property type="molecule type" value="Genomic_DNA"/>
</dbReference>
<accession>A0A022PN92</accession>
<sequence>MKKAYVEELHNPLPREEDDHAASSEIDLGGNKSYMVGISDLYQTVIYDVLYDDEIRTVSLYGAAGVGKTTLAKEICEDPSIFECRAFVTIGPKYQLKEILKCILAQVDPDCDKLLVEEDEEVLSKYVYRSLNCWLLYLIVLDDVWDLQVWHELKRSFPDEEEESEGRFLLTTRSREVAESCFAGRAFEVPFLDKAESWNLLRQKMFSSPQLEEVRRKIAELEEVGRKIAENCEGLPLLIVTVAKLLSKADKTLEYWTKVAEKKDSTFSEANEQISEVLFPSYEYLPQHLKACFLYMGVVTQNYEIPLSKLIKWWSAEGFLERVQGRTSESIALEFLRELLSKNVFMVIPNESSDSDGGIKNYGLHSSFWYLSNREAGKNKFFYNLNTRVDGLAEGIKGQRRLCIHNNILFGIKDVYNSIASTSTVCSLLCIGPHHPYPVPICLEYLRLLRVLDALTIRFYEFPMEVLNLVHLKYLAITFNGHLPTFISKLWNLECLVIRRNRSTVKSHGNSSYLPMEIWDLRKLEHLQIMGSNLPKPREGSFLPNLLALLDVSAQSCTEDVLERIPNLQKLGIRIELALENVDQKPFFCFDHISHLHELNTLKCVVVNPQITLSEIVAPIFPLSIFPSSLVKLTLSGLGYPWEEMSRISSLPNLRVLKLKCYAFRGPKWEVVGRFEFEALRILLIEDTDLVQWTVADDYHFRHLSCLSIKHCYKLEEIPANFGNVSSENA</sequence>
<dbReference type="InterPro" id="IPR032675">
    <property type="entry name" value="LRR_dom_sf"/>
</dbReference>
<feature type="domain" description="Disease resistance R13L4/SHOC-2-like LRR" evidence="13">
    <location>
        <begin position="444"/>
        <end position="710"/>
    </location>
</feature>
<keyword evidence="10" id="KW-0067">ATP-binding</keyword>
<dbReference type="Pfam" id="PF23559">
    <property type="entry name" value="WHD_DRP"/>
    <property type="match status" value="1"/>
</dbReference>
<evidence type="ECO:0000256" key="1">
    <source>
        <dbReference type="ARBA" id="ARBA00002074"/>
    </source>
</evidence>
<dbReference type="Gene3D" id="1.10.8.430">
    <property type="entry name" value="Helical domain of apoptotic protease-activating factors"/>
    <property type="match status" value="1"/>
</dbReference>
<dbReference type="Gene3D" id="1.10.10.10">
    <property type="entry name" value="Winged helix-like DNA-binding domain superfamily/Winged helix DNA-binding domain"/>
    <property type="match status" value="1"/>
</dbReference>
<dbReference type="InterPro" id="IPR036388">
    <property type="entry name" value="WH-like_DNA-bd_sf"/>
</dbReference>
<evidence type="ECO:0000259" key="11">
    <source>
        <dbReference type="Pfam" id="PF00931"/>
    </source>
</evidence>
<evidence type="ECO:0000256" key="2">
    <source>
        <dbReference type="ARBA" id="ARBA00004496"/>
    </source>
</evidence>
<evidence type="ECO:0000256" key="10">
    <source>
        <dbReference type="ARBA" id="ARBA00022840"/>
    </source>
</evidence>
<dbReference type="Gene3D" id="3.80.10.10">
    <property type="entry name" value="Ribonuclease Inhibitor"/>
    <property type="match status" value="1"/>
</dbReference>
<comment type="subcellular location">
    <subcellularLocation>
        <location evidence="2">Cytoplasm</location>
    </subcellularLocation>
</comment>
<dbReference type="SUPFAM" id="SSF52058">
    <property type="entry name" value="L domain-like"/>
    <property type="match status" value="1"/>
</dbReference>
<dbReference type="AlphaFoldDB" id="A0A022PN92"/>
<comment type="function">
    <text evidence="1">Confers resistance to late blight (Phytophthora infestans) races carrying the avirulence gene Avr1. Resistance proteins guard the plant against pathogens that contain an appropriate avirulence protein via an indirect interaction with this avirulence protein. That triggers a defense system including the hypersensitive response, which restricts the pathogen growth.</text>
</comment>
<dbReference type="InterPro" id="IPR044974">
    <property type="entry name" value="Disease_R_plants"/>
</dbReference>
<dbReference type="InterPro" id="IPR027417">
    <property type="entry name" value="P-loop_NTPase"/>
</dbReference>
<dbReference type="InterPro" id="IPR002182">
    <property type="entry name" value="NB-ARC"/>
</dbReference>
<evidence type="ECO:0000313" key="15">
    <source>
        <dbReference type="Proteomes" id="UP000030748"/>
    </source>
</evidence>
<evidence type="ECO:0000256" key="4">
    <source>
        <dbReference type="ARBA" id="ARBA00022490"/>
    </source>
</evidence>
<dbReference type="Pfam" id="PF00931">
    <property type="entry name" value="NB-ARC"/>
    <property type="match status" value="1"/>
</dbReference>
<keyword evidence="8" id="KW-0547">Nucleotide-binding</keyword>
<dbReference type="Pfam" id="PF23598">
    <property type="entry name" value="LRR_14"/>
    <property type="match status" value="1"/>
</dbReference>
<comment type="similarity">
    <text evidence="3">Belongs to the disease resistance NB-LRR family.</text>
</comment>
<evidence type="ECO:0000259" key="12">
    <source>
        <dbReference type="Pfam" id="PF23559"/>
    </source>
</evidence>
<evidence type="ECO:0000256" key="3">
    <source>
        <dbReference type="ARBA" id="ARBA00008894"/>
    </source>
</evidence>
<evidence type="ECO:0000256" key="8">
    <source>
        <dbReference type="ARBA" id="ARBA00022741"/>
    </source>
</evidence>
<dbReference type="GO" id="GO:0005737">
    <property type="term" value="C:cytoplasm"/>
    <property type="evidence" value="ECO:0007669"/>
    <property type="project" value="UniProtKB-SubCell"/>
</dbReference>
<evidence type="ECO:0000313" key="14">
    <source>
        <dbReference type="EMBL" id="EYU17692.1"/>
    </source>
</evidence>
<keyword evidence="9" id="KW-0611">Plant defense</keyword>
<dbReference type="PANTHER" id="PTHR23155:SF1152">
    <property type="entry name" value="AAA+ ATPASE DOMAIN-CONTAINING PROTEIN"/>
    <property type="match status" value="1"/>
</dbReference>
<reference evidence="14 15" key="1">
    <citation type="journal article" date="2013" name="Proc. Natl. Acad. Sci. U.S.A.">
        <title>Fine-scale variation in meiotic recombination in Mimulus inferred from population shotgun sequencing.</title>
        <authorList>
            <person name="Hellsten U."/>
            <person name="Wright K.M."/>
            <person name="Jenkins J."/>
            <person name="Shu S."/>
            <person name="Yuan Y."/>
            <person name="Wessler S.R."/>
            <person name="Schmutz J."/>
            <person name="Willis J.H."/>
            <person name="Rokhsar D.S."/>
        </authorList>
    </citation>
    <scope>NUCLEOTIDE SEQUENCE [LARGE SCALE GENOMIC DNA]</scope>
    <source>
        <strain evidence="15">cv. DUN x IM62</strain>
    </source>
</reference>
<keyword evidence="5" id="KW-0433">Leucine-rich repeat</keyword>
<dbReference type="GO" id="GO:0043531">
    <property type="term" value="F:ADP binding"/>
    <property type="evidence" value="ECO:0007669"/>
    <property type="project" value="InterPro"/>
</dbReference>
<feature type="domain" description="NB-ARC" evidence="11">
    <location>
        <begin position="47"/>
        <end position="208"/>
    </location>
</feature>
<proteinExistence type="inferred from homology"/>
<dbReference type="Proteomes" id="UP000030748">
    <property type="component" value="Unassembled WGS sequence"/>
</dbReference>